<dbReference type="EMBL" id="CAFBLF010000010">
    <property type="protein sequence ID" value="CAB4856201.1"/>
    <property type="molecule type" value="Genomic_DNA"/>
</dbReference>
<reference evidence="1" key="1">
    <citation type="submission" date="2020-05" db="EMBL/GenBank/DDBJ databases">
        <authorList>
            <person name="Chiriac C."/>
            <person name="Salcher M."/>
            <person name="Ghai R."/>
            <person name="Kavagutti S V."/>
        </authorList>
    </citation>
    <scope>NUCLEOTIDE SEQUENCE</scope>
</reference>
<protein>
    <submittedName>
        <fullName evidence="1">Unannotated protein</fullName>
    </submittedName>
</protein>
<name>A0A6J7CF51_9ZZZZ</name>
<organism evidence="1">
    <name type="scientific">freshwater metagenome</name>
    <dbReference type="NCBI Taxonomy" id="449393"/>
    <lineage>
        <taxon>unclassified sequences</taxon>
        <taxon>metagenomes</taxon>
        <taxon>ecological metagenomes</taxon>
    </lineage>
</organism>
<gene>
    <name evidence="1" type="ORF">UFOPK3339_00130</name>
</gene>
<proteinExistence type="predicted"/>
<sequence>MRIIGRFVGIATTPSLYVDANSAASVSAVPVMPDSFS</sequence>
<dbReference type="AlphaFoldDB" id="A0A6J7CF51"/>
<evidence type="ECO:0000313" key="1">
    <source>
        <dbReference type="EMBL" id="CAB4856201.1"/>
    </source>
</evidence>
<accession>A0A6J7CF51</accession>